<dbReference type="PANTHER" id="PTHR22916:SF3">
    <property type="entry name" value="UDP-GLCNAC:BETAGAL BETA-1,3-N-ACETYLGLUCOSAMINYLTRANSFERASE-LIKE PROTEIN 1"/>
    <property type="match status" value="1"/>
</dbReference>
<dbReference type="InterPro" id="IPR001173">
    <property type="entry name" value="Glyco_trans_2-like"/>
</dbReference>
<accession>A0A0F8WBA8</accession>
<dbReference type="GO" id="GO:0016758">
    <property type="term" value="F:hexosyltransferase activity"/>
    <property type="evidence" value="ECO:0007669"/>
    <property type="project" value="UniProtKB-ARBA"/>
</dbReference>
<dbReference type="PANTHER" id="PTHR22916">
    <property type="entry name" value="GLYCOSYLTRANSFERASE"/>
    <property type="match status" value="1"/>
</dbReference>
<gene>
    <name evidence="2" type="ORF">LCGC14_3087810</name>
</gene>
<dbReference type="InterPro" id="IPR029044">
    <property type="entry name" value="Nucleotide-diphossugar_trans"/>
</dbReference>
<organism evidence="2">
    <name type="scientific">marine sediment metagenome</name>
    <dbReference type="NCBI Taxonomy" id="412755"/>
    <lineage>
        <taxon>unclassified sequences</taxon>
        <taxon>metagenomes</taxon>
        <taxon>ecological metagenomes</taxon>
    </lineage>
</organism>
<dbReference type="EMBL" id="LAZR01066156">
    <property type="protein sequence ID" value="KKK54132.1"/>
    <property type="molecule type" value="Genomic_DNA"/>
</dbReference>
<dbReference type="Pfam" id="PF00535">
    <property type="entry name" value="Glycos_transf_2"/>
    <property type="match status" value="1"/>
</dbReference>
<feature type="non-terminal residue" evidence="2">
    <location>
        <position position="267"/>
    </location>
</feature>
<sequence>MEDVRVSIIMNCHNCEQYLTEAIKSIYAQSINDWEIIFWDNFSTDRSPEIVKSFDERIKYYKGEEFLPIGAARNLAVQKAEGEFITFLDTDDMMVPTHLESLLNAFKDDTDAVYSNFVIKDMSTNETKKPFNPEYEFHEGHIAGHLAKKNFIWLQALMVKAEAVKKLDHAFDAELMTAEDYDFILRLALNGKFRFISDATLIYRMHENNITSTKQHYFTHDFSYLIRKYRTLMDARMLKDLTRQYLMNVRIDLSEARFRVFPFIRLG</sequence>
<reference evidence="2" key="1">
    <citation type="journal article" date="2015" name="Nature">
        <title>Complex archaea that bridge the gap between prokaryotes and eukaryotes.</title>
        <authorList>
            <person name="Spang A."/>
            <person name="Saw J.H."/>
            <person name="Jorgensen S.L."/>
            <person name="Zaremba-Niedzwiedzka K."/>
            <person name="Martijn J."/>
            <person name="Lind A.E."/>
            <person name="van Eijk R."/>
            <person name="Schleper C."/>
            <person name="Guy L."/>
            <person name="Ettema T.J."/>
        </authorList>
    </citation>
    <scope>NUCLEOTIDE SEQUENCE</scope>
</reference>
<name>A0A0F8WBA8_9ZZZZ</name>
<dbReference type="Gene3D" id="3.90.550.10">
    <property type="entry name" value="Spore Coat Polysaccharide Biosynthesis Protein SpsA, Chain A"/>
    <property type="match status" value="1"/>
</dbReference>
<feature type="domain" description="Glycosyltransferase 2-like" evidence="1">
    <location>
        <begin position="7"/>
        <end position="133"/>
    </location>
</feature>
<dbReference type="SUPFAM" id="SSF53448">
    <property type="entry name" value="Nucleotide-diphospho-sugar transferases"/>
    <property type="match status" value="1"/>
</dbReference>
<evidence type="ECO:0000259" key="1">
    <source>
        <dbReference type="Pfam" id="PF00535"/>
    </source>
</evidence>
<evidence type="ECO:0000313" key="2">
    <source>
        <dbReference type="EMBL" id="KKK54132.1"/>
    </source>
</evidence>
<dbReference type="AlphaFoldDB" id="A0A0F8WBA8"/>
<protein>
    <recommendedName>
        <fullName evidence="1">Glycosyltransferase 2-like domain-containing protein</fullName>
    </recommendedName>
</protein>
<comment type="caution">
    <text evidence="2">The sequence shown here is derived from an EMBL/GenBank/DDBJ whole genome shotgun (WGS) entry which is preliminary data.</text>
</comment>
<proteinExistence type="predicted"/>